<comment type="caution">
    <text evidence="1">The sequence shown here is derived from an EMBL/GenBank/DDBJ whole genome shotgun (WGS) entry which is preliminary data.</text>
</comment>
<dbReference type="EMBL" id="SZYD01000012">
    <property type="protein sequence ID" value="KAD4585764.1"/>
    <property type="molecule type" value="Genomic_DNA"/>
</dbReference>
<name>A0A5N6NDB7_9ASTR</name>
<proteinExistence type="predicted"/>
<reference evidence="1 2" key="1">
    <citation type="submission" date="2019-05" db="EMBL/GenBank/DDBJ databases">
        <title>Mikania micrantha, genome provides insights into the molecular mechanism of rapid growth.</title>
        <authorList>
            <person name="Liu B."/>
        </authorList>
    </citation>
    <scope>NUCLEOTIDE SEQUENCE [LARGE SCALE GENOMIC DNA]</scope>
    <source>
        <strain evidence="1">NLD-2019</strain>
        <tissue evidence="1">Leaf</tissue>
    </source>
</reference>
<accession>A0A5N6NDB7</accession>
<dbReference type="Proteomes" id="UP000326396">
    <property type="component" value="Linkage Group LG2"/>
</dbReference>
<dbReference type="AlphaFoldDB" id="A0A5N6NDB7"/>
<gene>
    <name evidence="1" type="ORF">E3N88_23365</name>
</gene>
<sequence>MNCWCYTKTAKGIIVTTLCRLTQRIVRGVNLSRTLVSLEMGSFLAGAKFGGVKCSYGRVDIMRSFRAKSYGSEMFIND</sequence>
<organism evidence="1 2">
    <name type="scientific">Mikania micrantha</name>
    <name type="common">bitter vine</name>
    <dbReference type="NCBI Taxonomy" id="192012"/>
    <lineage>
        <taxon>Eukaryota</taxon>
        <taxon>Viridiplantae</taxon>
        <taxon>Streptophyta</taxon>
        <taxon>Embryophyta</taxon>
        <taxon>Tracheophyta</taxon>
        <taxon>Spermatophyta</taxon>
        <taxon>Magnoliopsida</taxon>
        <taxon>eudicotyledons</taxon>
        <taxon>Gunneridae</taxon>
        <taxon>Pentapetalae</taxon>
        <taxon>asterids</taxon>
        <taxon>campanulids</taxon>
        <taxon>Asterales</taxon>
        <taxon>Asteraceae</taxon>
        <taxon>Asteroideae</taxon>
        <taxon>Heliantheae alliance</taxon>
        <taxon>Eupatorieae</taxon>
        <taxon>Mikania</taxon>
    </lineage>
</organism>
<evidence type="ECO:0000313" key="1">
    <source>
        <dbReference type="EMBL" id="KAD4585764.1"/>
    </source>
</evidence>
<protein>
    <submittedName>
        <fullName evidence="1">Uncharacterized protein</fullName>
    </submittedName>
</protein>
<evidence type="ECO:0000313" key="2">
    <source>
        <dbReference type="Proteomes" id="UP000326396"/>
    </source>
</evidence>
<keyword evidence="2" id="KW-1185">Reference proteome</keyword>